<sequence length="180" mass="19531">MWSPICLILLSSLLFRSSLAGDDCSVPLDVLGLKTAYDQCRADSGSGFQASRHKANHCVADYGRACLNLNHVYLTVTRDTGFAFGACVPTSCSTGSCEVVTDVIVAKQCNTRGSCKEGNEIPSTRWTNCSGRMKVMMDLVGSLDGTDERGVCEGGDAGEQTCNLDGAPWWWSWLPWNWNC</sequence>
<keyword evidence="1" id="KW-0732">Signal</keyword>
<dbReference type="AlphaFoldDB" id="A0A7S1ZBA1"/>
<dbReference type="EMBL" id="HBGO01013184">
    <property type="protein sequence ID" value="CAD9333963.1"/>
    <property type="molecule type" value="Transcribed_RNA"/>
</dbReference>
<evidence type="ECO:0000256" key="1">
    <source>
        <dbReference type="SAM" id="SignalP"/>
    </source>
</evidence>
<name>A0A7S1ZBA1_TRICV</name>
<feature type="chain" id="PRO_5030969362" evidence="1">
    <location>
        <begin position="21"/>
        <end position="180"/>
    </location>
</feature>
<evidence type="ECO:0000313" key="2">
    <source>
        <dbReference type="EMBL" id="CAD9333963.1"/>
    </source>
</evidence>
<reference evidence="2" key="1">
    <citation type="submission" date="2021-01" db="EMBL/GenBank/DDBJ databases">
        <authorList>
            <person name="Corre E."/>
            <person name="Pelletier E."/>
            <person name="Niang G."/>
            <person name="Scheremetjew M."/>
            <person name="Finn R."/>
            <person name="Kale V."/>
            <person name="Holt S."/>
            <person name="Cochrane G."/>
            <person name="Meng A."/>
            <person name="Brown T."/>
            <person name="Cohen L."/>
        </authorList>
    </citation>
    <scope>NUCLEOTIDE SEQUENCE</scope>
    <source>
        <strain evidence="2">Grunow 1884</strain>
    </source>
</reference>
<protein>
    <submittedName>
        <fullName evidence="2">Uncharacterized protein</fullName>
    </submittedName>
</protein>
<organism evidence="2">
    <name type="scientific">Trieres chinensis</name>
    <name type="common">Marine centric diatom</name>
    <name type="synonym">Odontella sinensis</name>
    <dbReference type="NCBI Taxonomy" id="1514140"/>
    <lineage>
        <taxon>Eukaryota</taxon>
        <taxon>Sar</taxon>
        <taxon>Stramenopiles</taxon>
        <taxon>Ochrophyta</taxon>
        <taxon>Bacillariophyta</taxon>
        <taxon>Mediophyceae</taxon>
        <taxon>Biddulphiophycidae</taxon>
        <taxon>Eupodiscales</taxon>
        <taxon>Parodontellaceae</taxon>
        <taxon>Trieres</taxon>
    </lineage>
</organism>
<proteinExistence type="predicted"/>
<gene>
    <name evidence="2" type="ORF">OSIN01602_LOCUS7382</name>
</gene>
<accession>A0A7S1ZBA1</accession>
<feature type="signal peptide" evidence="1">
    <location>
        <begin position="1"/>
        <end position="20"/>
    </location>
</feature>